<dbReference type="Gene3D" id="2.60.40.4150">
    <property type="entry name" value="Type VI secretion system, lipoprotein SciN"/>
    <property type="match status" value="1"/>
</dbReference>
<organism evidence="2 3">
    <name type="scientific">Nannocystis pusilla</name>
    <dbReference type="NCBI Taxonomy" id="889268"/>
    <lineage>
        <taxon>Bacteria</taxon>
        <taxon>Pseudomonadati</taxon>
        <taxon>Myxococcota</taxon>
        <taxon>Polyangia</taxon>
        <taxon>Nannocystales</taxon>
        <taxon>Nannocystaceae</taxon>
        <taxon>Nannocystis</taxon>
    </lineage>
</organism>
<dbReference type="InterPro" id="IPR017734">
    <property type="entry name" value="T6SS_SciN"/>
</dbReference>
<evidence type="ECO:0000313" key="2">
    <source>
        <dbReference type="EMBL" id="MBZ5712920.1"/>
    </source>
</evidence>
<comment type="caution">
    <text evidence="2">The sequence shown here is derived from an EMBL/GenBank/DDBJ whole genome shotgun (WGS) entry which is preliminary data.</text>
</comment>
<dbReference type="EMBL" id="JAIRAU010000036">
    <property type="protein sequence ID" value="MBZ5712920.1"/>
    <property type="molecule type" value="Genomic_DNA"/>
</dbReference>
<keyword evidence="3" id="KW-1185">Reference proteome</keyword>
<dbReference type="RefSeq" id="WP_224194674.1">
    <property type="nucleotide sequence ID" value="NZ_JAIRAU010000036.1"/>
</dbReference>
<dbReference type="NCBIfam" id="TIGR03352">
    <property type="entry name" value="VI_chp_3"/>
    <property type="match status" value="1"/>
</dbReference>
<feature type="region of interest" description="Disordered" evidence="1">
    <location>
        <begin position="187"/>
        <end position="249"/>
    </location>
</feature>
<reference evidence="2" key="1">
    <citation type="submission" date="2021-08" db="EMBL/GenBank/DDBJ databases">
        <authorList>
            <person name="Stevens D.C."/>
        </authorList>
    </citation>
    <scope>NUCLEOTIDE SEQUENCE</scope>
    <source>
        <strain evidence="2">DSM 53165</strain>
    </source>
</reference>
<proteinExistence type="predicted"/>
<keyword evidence="2" id="KW-0449">Lipoprotein</keyword>
<feature type="compositionally biased region" description="Basic residues" evidence="1">
    <location>
        <begin position="191"/>
        <end position="201"/>
    </location>
</feature>
<sequence length="249" mass="26233">MLVLVTAAVGCKAGTDSKPPCETQPAVQALVQVSDIVNVGEGGESWPTTLMVFQLKGITSLDQPLDADTVFKEPEKVFGEEFIDKRELVAYPSTADKLTRDKMTIALKPNTTHLVVAAGFREKIGSAWYASMAVPPSTRDDQCAAVAAGDEPTLPCLYVSLERSELAGGAFAPSGFELSTFETVCAAPSTAKKKPPKKKKKAEVPKVPKVPQTPKTPTTPTTPSTPSAPSTPSMPSKPSAPTAPKLPGR</sequence>
<dbReference type="Pfam" id="PF12790">
    <property type="entry name" value="T6SS-SciN"/>
    <property type="match status" value="1"/>
</dbReference>
<dbReference type="Proteomes" id="UP001139031">
    <property type="component" value="Unassembled WGS sequence"/>
</dbReference>
<gene>
    <name evidence="2" type="primary">tssJ</name>
    <name evidence="2" type="ORF">K7C98_27085</name>
</gene>
<protein>
    <submittedName>
        <fullName evidence="2">Type VI secretion system lipoprotein TssJ</fullName>
    </submittedName>
</protein>
<dbReference type="InterPro" id="IPR038706">
    <property type="entry name" value="Type_VI_SciN-like_sf"/>
</dbReference>
<accession>A0ABS7TXD0</accession>
<feature type="compositionally biased region" description="Low complexity" evidence="1">
    <location>
        <begin position="205"/>
        <end position="249"/>
    </location>
</feature>
<name>A0ABS7TXD0_9BACT</name>
<evidence type="ECO:0000256" key="1">
    <source>
        <dbReference type="SAM" id="MobiDB-lite"/>
    </source>
</evidence>
<evidence type="ECO:0000313" key="3">
    <source>
        <dbReference type="Proteomes" id="UP001139031"/>
    </source>
</evidence>